<gene>
    <name evidence="1" type="ORF">N7458_004055</name>
</gene>
<organism evidence="1 2">
    <name type="scientific">Penicillium daleae</name>
    <dbReference type="NCBI Taxonomy" id="63821"/>
    <lineage>
        <taxon>Eukaryota</taxon>
        <taxon>Fungi</taxon>
        <taxon>Dikarya</taxon>
        <taxon>Ascomycota</taxon>
        <taxon>Pezizomycotina</taxon>
        <taxon>Eurotiomycetes</taxon>
        <taxon>Eurotiomycetidae</taxon>
        <taxon>Eurotiales</taxon>
        <taxon>Aspergillaceae</taxon>
        <taxon>Penicillium</taxon>
    </lineage>
</organism>
<dbReference type="Proteomes" id="UP001213681">
    <property type="component" value="Unassembled WGS sequence"/>
</dbReference>
<dbReference type="RefSeq" id="XP_056768164.1">
    <property type="nucleotide sequence ID" value="XM_056907437.1"/>
</dbReference>
<sequence length="91" mass="10211">MSKATTIENVALLAILSTPHEANDDKNVLSANEHVISETIEETRKDEEMMQNKLLALDRIAKEIREQASELQRSRQFFGSLLSEICQPQGG</sequence>
<dbReference type="GeneID" id="81597680"/>
<proteinExistence type="predicted"/>
<protein>
    <submittedName>
        <fullName evidence="1">Uncharacterized protein</fullName>
    </submittedName>
</protein>
<reference evidence="1" key="1">
    <citation type="submission" date="2022-12" db="EMBL/GenBank/DDBJ databases">
        <authorList>
            <person name="Petersen C."/>
        </authorList>
    </citation>
    <scope>NUCLEOTIDE SEQUENCE</scope>
    <source>
        <strain evidence="1">IBT 16125</strain>
    </source>
</reference>
<name>A0AAD6C9I7_9EURO</name>
<evidence type="ECO:0000313" key="2">
    <source>
        <dbReference type="Proteomes" id="UP001213681"/>
    </source>
</evidence>
<evidence type="ECO:0000313" key="1">
    <source>
        <dbReference type="EMBL" id="KAJ5455791.1"/>
    </source>
</evidence>
<accession>A0AAD6C9I7</accession>
<reference evidence="1" key="2">
    <citation type="journal article" date="2023" name="IMA Fungus">
        <title>Comparative genomic study of the Penicillium genus elucidates a diverse pangenome and 15 lateral gene transfer events.</title>
        <authorList>
            <person name="Petersen C."/>
            <person name="Sorensen T."/>
            <person name="Nielsen M.R."/>
            <person name="Sondergaard T.E."/>
            <person name="Sorensen J.L."/>
            <person name="Fitzpatrick D.A."/>
            <person name="Frisvad J.C."/>
            <person name="Nielsen K.L."/>
        </authorList>
    </citation>
    <scope>NUCLEOTIDE SEQUENCE</scope>
    <source>
        <strain evidence="1">IBT 16125</strain>
    </source>
</reference>
<comment type="caution">
    <text evidence="1">The sequence shown here is derived from an EMBL/GenBank/DDBJ whole genome shotgun (WGS) entry which is preliminary data.</text>
</comment>
<dbReference type="EMBL" id="JAPVEA010000004">
    <property type="protein sequence ID" value="KAJ5455791.1"/>
    <property type="molecule type" value="Genomic_DNA"/>
</dbReference>
<keyword evidence="2" id="KW-1185">Reference proteome</keyword>
<dbReference type="AlphaFoldDB" id="A0AAD6C9I7"/>